<organism evidence="11 12">
    <name type="scientific">Commensalibacter melissae</name>
    <dbReference type="NCBI Taxonomy" id="2070537"/>
    <lineage>
        <taxon>Bacteria</taxon>
        <taxon>Pseudomonadati</taxon>
        <taxon>Pseudomonadota</taxon>
        <taxon>Alphaproteobacteria</taxon>
        <taxon>Acetobacterales</taxon>
        <taxon>Acetobacteraceae</taxon>
    </lineage>
</organism>
<dbReference type="GO" id="GO:0000917">
    <property type="term" value="P:division septum assembly"/>
    <property type="evidence" value="ECO:0007669"/>
    <property type="project" value="UniProtKB-KW"/>
</dbReference>
<dbReference type="GO" id="GO:0000921">
    <property type="term" value="P:septin ring assembly"/>
    <property type="evidence" value="ECO:0007669"/>
    <property type="project" value="TreeGrafter"/>
</dbReference>
<dbReference type="Proteomes" id="UP000247565">
    <property type="component" value="Unassembled WGS sequence"/>
</dbReference>
<evidence type="ECO:0000256" key="1">
    <source>
        <dbReference type="ARBA" id="ARBA00004496"/>
    </source>
</evidence>
<keyword evidence="5" id="KW-0717">Septation</keyword>
<evidence type="ECO:0000313" key="11">
    <source>
        <dbReference type="EMBL" id="PXZ00867.1"/>
    </source>
</evidence>
<dbReference type="GO" id="GO:0030428">
    <property type="term" value="C:cell septum"/>
    <property type="evidence" value="ECO:0007669"/>
    <property type="project" value="TreeGrafter"/>
</dbReference>
<keyword evidence="12" id="KW-1185">Reference proteome</keyword>
<dbReference type="GO" id="GO:0043093">
    <property type="term" value="P:FtsZ-dependent cytokinesis"/>
    <property type="evidence" value="ECO:0007669"/>
    <property type="project" value="TreeGrafter"/>
</dbReference>
<comment type="caution">
    <text evidence="11">The sequence shown here is derived from an EMBL/GenBank/DDBJ whole genome shotgun (WGS) entry which is preliminary data.</text>
</comment>
<evidence type="ECO:0000256" key="8">
    <source>
        <dbReference type="ARBA" id="ARBA00026068"/>
    </source>
</evidence>
<gene>
    <name evidence="11" type="ORF">DK869_04580</name>
</gene>
<dbReference type="AlphaFoldDB" id="A0A318MZJ3"/>
<dbReference type="OrthoDB" id="9797575at2"/>
<evidence type="ECO:0000256" key="2">
    <source>
        <dbReference type="ARBA" id="ARBA00015195"/>
    </source>
</evidence>
<dbReference type="PANTHER" id="PTHR34981">
    <property type="entry name" value="CELL DIVISION PROTEIN ZAPA"/>
    <property type="match status" value="1"/>
</dbReference>
<evidence type="ECO:0000256" key="4">
    <source>
        <dbReference type="ARBA" id="ARBA00022618"/>
    </source>
</evidence>
<dbReference type="InterPro" id="IPR007838">
    <property type="entry name" value="Cell_div_ZapA-like"/>
</dbReference>
<accession>A0A318MZJ3</accession>
<dbReference type="RefSeq" id="WP_110439007.1">
    <property type="nucleotide sequence ID" value="NZ_CP046393.1"/>
</dbReference>
<evidence type="ECO:0000256" key="5">
    <source>
        <dbReference type="ARBA" id="ARBA00023210"/>
    </source>
</evidence>
<evidence type="ECO:0000313" key="12">
    <source>
        <dbReference type="Proteomes" id="UP000247565"/>
    </source>
</evidence>
<comment type="subcellular location">
    <subcellularLocation>
        <location evidence="1">Cytoplasm</location>
    </subcellularLocation>
</comment>
<evidence type="ECO:0000256" key="10">
    <source>
        <dbReference type="SAM" id="Coils"/>
    </source>
</evidence>
<evidence type="ECO:0000256" key="6">
    <source>
        <dbReference type="ARBA" id="ARBA00023306"/>
    </source>
</evidence>
<evidence type="ECO:0000256" key="9">
    <source>
        <dbReference type="ARBA" id="ARBA00033158"/>
    </source>
</evidence>
<keyword evidence="4 11" id="KW-0132">Cell division</keyword>
<dbReference type="SUPFAM" id="SSF102829">
    <property type="entry name" value="Cell division protein ZapA-like"/>
    <property type="match status" value="1"/>
</dbReference>
<keyword evidence="10" id="KW-0175">Coiled coil</keyword>
<dbReference type="PANTHER" id="PTHR34981:SF1">
    <property type="entry name" value="CELL DIVISION PROTEIN ZAPA"/>
    <property type="match status" value="1"/>
</dbReference>
<dbReference type="GO" id="GO:0032153">
    <property type="term" value="C:cell division site"/>
    <property type="evidence" value="ECO:0007669"/>
    <property type="project" value="TreeGrafter"/>
</dbReference>
<protein>
    <recommendedName>
        <fullName evidence="2">Cell division protein ZapA</fullName>
    </recommendedName>
    <alternativeName>
        <fullName evidence="9">Z ring-associated protein ZapA</fullName>
    </alternativeName>
</protein>
<dbReference type="EMBL" id="QGLT01000002">
    <property type="protein sequence ID" value="PXZ00867.1"/>
    <property type="molecule type" value="Genomic_DNA"/>
</dbReference>
<reference evidence="11 12" key="1">
    <citation type="submission" date="2018-05" db="EMBL/GenBank/DDBJ databases">
        <title>Reference genomes for bee gut microbiota database.</title>
        <authorList>
            <person name="Ellegaard K.M."/>
        </authorList>
    </citation>
    <scope>NUCLEOTIDE SEQUENCE [LARGE SCALE GENOMIC DNA]</scope>
    <source>
        <strain evidence="11 12">ESL0284</strain>
    </source>
</reference>
<dbReference type="InterPro" id="IPR036192">
    <property type="entry name" value="Cell_div_ZapA-like_sf"/>
</dbReference>
<dbReference type="InterPro" id="IPR042233">
    <property type="entry name" value="Cell_div_ZapA_N"/>
</dbReference>
<comment type="subunit">
    <text evidence="8">Homodimer. Interacts with FtsZ.</text>
</comment>
<comment type="function">
    <text evidence="7">Activator of cell division through the inhibition of FtsZ GTPase activity, therefore promoting FtsZ assembly into bundles of protofilaments necessary for the formation of the division Z ring. It is recruited early at mid-cell but it is not essential for cell division.</text>
</comment>
<keyword evidence="6" id="KW-0131">Cell cycle</keyword>
<sequence>MAQVTISINGFNYTVGCEDGQEGHLQAMANIVEQHIDMIRKIGGQSGEGRLLALASLIMADKLHDITNQLNVLEKKQNEHEIEVLRNKNRELQEQLKYFSERAETIADRIEIA</sequence>
<name>A0A318MZJ3_9PROT</name>
<dbReference type="Gene3D" id="3.30.160.880">
    <property type="entry name" value="Cell division protein ZapA protomer, N-terminal domain"/>
    <property type="match status" value="1"/>
</dbReference>
<proteinExistence type="predicted"/>
<dbReference type="GO" id="GO:0005829">
    <property type="term" value="C:cytosol"/>
    <property type="evidence" value="ECO:0007669"/>
    <property type="project" value="TreeGrafter"/>
</dbReference>
<evidence type="ECO:0000256" key="7">
    <source>
        <dbReference type="ARBA" id="ARBA00024910"/>
    </source>
</evidence>
<evidence type="ECO:0000256" key="3">
    <source>
        <dbReference type="ARBA" id="ARBA00022490"/>
    </source>
</evidence>
<feature type="coiled-coil region" evidence="10">
    <location>
        <begin position="63"/>
        <end position="102"/>
    </location>
</feature>
<dbReference type="Pfam" id="PF05164">
    <property type="entry name" value="ZapA"/>
    <property type="match status" value="1"/>
</dbReference>
<keyword evidence="3" id="KW-0963">Cytoplasm</keyword>